<dbReference type="PANTHER" id="PTHR12788">
    <property type="entry name" value="PROTEIN-TYROSINE SULFOTRANSFERASE 2"/>
    <property type="match status" value="1"/>
</dbReference>
<dbReference type="SUPFAM" id="SSF52540">
    <property type="entry name" value="P-loop containing nucleoside triphosphate hydrolases"/>
    <property type="match status" value="1"/>
</dbReference>
<evidence type="ECO:0000256" key="2">
    <source>
        <dbReference type="ARBA" id="ARBA00013262"/>
    </source>
</evidence>
<organism evidence="6 7">
    <name type="scientific">Caerostris darwini</name>
    <dbReference type="NCBI Taxonomy" id="1538125"/>
    <lineage>
        <taxon>Eukaryota</taxon>
        <taxon>Metazoa</taxon>
        <taxon>Ecdysozoa</taxon>
        <taxon>Arthropoda</taxon>
        <taxon>Chelicerata</taxon>
        <taxon>Arachnida</taxon>
        <taxon>Araneae</taxon>
        <taxon>Araneomorphae</taxon>
        <taxon>Entelegynae</taxon>
        <taxon>Araneoidea</taxon>
        <taxon>Araneidae</taxon>
        <taxon>Caerostris</taxon>
    </lineage>
</organism>
<keyword evidence="7" id="KW-1185">Reference proteome</keyword>
<proteinExistence type="inferred from homology"/>
<comment type="function">
    <text evidence="5">Catalyzes the O-sulfation of tyrosine residues within acidic motifs of polypeptides, using 3'-phosphoadenylyl sulfate (PAPS) as cosubstrate.</text>
</comment>
<dbReference type="AlphaFoldDB" id="A0AAV4WDG7"/>
<evidence type="ECO:0000313" key="6">
    <source>
        <dbReference type="EMBL" id="GIY80797.1"/>
    </source>
</evidence>
<comment type="caution">
    <text evidence="6">The sequence shown here is derived from an EMBL/GenBank/DDBJ whole genome shotgun (WGS) entry which is preliminary data.</text>
</comment>
<name>A0AAV4WDG7_9ARAC</name>
<evidence type="ECO:0000313" key="7">
    <source>
        <dbReference type="Proteomes" id="UP001054837"/>
    </source>
</evidence>
<sequence length="103" mass="11989">MDLHDYRQCLRRWTTAVQAMYNQCHLLGPRICLPVHYERLVLHPEPTMRMVLSFLDIPWNNSVLHHELLVGKQGGVSLSMQVDIFNSEFMLISAKNGPILQKF</sequence>
<protein>
    <recommendedName>
        <fullName evidence="2 5">Protein-tyrosine sulfotransferase</fullName>
        <ecNumber evidence="2 5">2.8.2.20</ecNumber>
    </recommendedName>
</protein>
<evidence type="ECO:0000256" key="3">
    <source>
        <dbReference type="ARBA" id="ARBA00022679"/>
    </source>
</evidence>
<evidence type="ECO:0000256" key="5">
    <source>
        <dbReference type="RuleBase" id="RU365018"/>
    </source>
</evidence>
<dbReference type="Proteomes" id="UP001054837">
    <property type="component" value="Unassembled WGS sequence"/>
</dbReference>
<dbReference type="EC" id="2.8.2.20" evidence="2 5"/>
<dbReference type="PANTHER" id="PTHR12788:SF10">
    <property type="entry name" value="PROTEIN-TYROSINE SULFOTRANSFERASE"/>
    <property type="match status" value="1"/>
</dbReference>
<keyword evidence="3 5" id="KW-0808">Transferase</keyword>
<dbReference type="InterPro" id="IPR027417">
    <property type="entry name" value="P-loop_NTPase"/>
</dbReference>
<dbReference type="InterPro" id="IPR026634">
    <property type="entry name" value="TPST-like"/>
</dbReference>
<comment type="catalytic activity">
    <reaction evidence="4 5">
        <text>L-tyrosyl-[protein] + 3'-phosphoadenylyl sulfate = O-sulfo-L-tyrosine-[protein] + adenosine 3',5'-bisphosphate + H(+)</text>
        <dbReference type="Rhea" id="RHEA:16801"/>
        <dbReference type="Rhea" id="RHEA-COMP:10136"/>
        <dbReference type="Rhea" id="RHEA-COMP:11688"/>
        <dbReference type="ChEBI" id="CHEBI:15378"/>
        <dbReference type="ChEBI" id="CHEBI:46858"/>
        <dbReference type="ChEBI" id="CHEBI:58339"/>
        <dbReference type="ChEBI" id="CHEBI:58343"/>
        <dbReference type="ChEBI" id="CHEBI:65286"/>
        <dbReference type="EC" id="2.8.2.20"/>
    </reaction>
</comment>
<dbReference type="GO" id="GO:0008476">
    <property type="term" value="F:protein-tyrosine sulfotransferase activity"/>
    <property type="evidence" value="ECO:0007669"/>
    <property type="project" value="UniProtKB-EC"/>
</dbReference>
<evidence type="ECO:0000256" key="1">
    <source>
        <dbReference type="ARBA" id="ARBA00009988"/>
    </source>
</evidence>
<dbReference type="Gene3D" id="3.40.50.300">
    <property type="entry name" value="P-loop containing nucleotide triphosphate hydrolases"/>
    <property type="match status" value="1"/>
</dbReference>
<dbReference type="Pfam" id="PF13469">
    <property type="entry name" value="Sulfotransfer_3"/>
    <property type="match status" value="1"/>
</dbReference>
<accession>A0AAV4WDG7</accession>
<comment type="similarity">
    <text evidence="1 5">Belongs to the protein sulfotransferase family.</text>
</comment>
<gene>
    <name evidence="6" type="primary">tpst1</name>
    <name evidence="6" type="ORF">CDAR_282501</name>
</gene>
<dbReference type="GO" id="GO:0005794">
    <property type="term" value="C:Golgi apparatus"/>
    <property type="evidence" value="ECO:0007669"/>
    <property type="project" value="TreeGrafter"/>
</dbReference>
<dbReference type="EMBL" id="BPLQ01014552">
    <property type="protein sequence ID" value="GIY80797.1"/>
    <property type="molecule type" value="Genomic_DNA"/>
</dbReference>
<reference evidence="6 7" key="1">
    <citation type="submission" date="2021-06" db="EMBL/GenBank/DDBJ databases">
        <title>Caerostris darwini draft genome.</title>
        <authorList>
            <person name="Kono N."/>
            <person name="Arakawa K."/>
        </authorList>
    </citation>
    <scope>NUCLEOTIDE SEQUENCE [LARGE SCALE GENOMIC DNA]</scope>
</reference>
<evidence type="ECO:0000256" key="4">
    <source>
        <dbReference type="ARBA" id="ARBA00048460"/>
    </source>
</evidence>